<evidence type="ECO:0000313" key="6">
    <source>
        <dbReference type="EMBL" id="OEU18452.1"/>
    </source>
</evidence>
<comment type="subcellular location">
    <subcellularLocation>
        <location evidence="1">Nucleus inner membrane</location>
    </subcellularLocation>
</comment>
<dbReference type="OrthoDB" id="10649990at2759"/>
<evidence type="ECO:0000256" key="5">
    <source>
        <dbReference type="ARBA" id="ARBA00023242"/>
    </source>
</evidence>
<name>A0A1E7FJW0_9STRA</name>
<dbReference type="AlphaFoldDB" id="A0A1E7FJW0"/>
<dbReference type="Proteomes" id="UP000095751">
    <property type="component" value="Unassembled WGS sequence"/>
</dbReference>
<keyword evidence="7" id="KW-1185">Reference proteome</keyword>
<keyword evidence="3" id="KW-1133">Transmembrane helix</keyword>
<dbReference type="KEGG" id="fcy:FRACYDRAFT_268310"/>
<dbReference type="Gene3D" id="1.10.10.1180">
    <property type="entry name" value="MAN1, winged-helix domain"/>
    <property type="match status" value="1"/>
</dbReference>
<evidence type="ECO:0000256" key="2">
    <source>
        <dbReference type="ARBA" id="ARBA00022692"/>
    </source>
</evidence>
<keyword evidence="5" id="KW-0539">Nucleus</keyword>
<protein>
    <submittedName>
        <fullName evidence="6">Uncharacterized protein</fullName>
    </submittedName>
</protein>
<keyword evidence="4" id="KW-0472">Membrane</keyword>
<dbReference type="InParanoid" id="A0A1E7FJW0"/>
<evidence type="ECO:0000256" key="1">
    <source>
        <dbReference type="ARBA" id="ARBA00004540"/>
    </source>
</evidence>
<evidence type="ECO:0000256" key="4">
    <source>
        <dbReference type="ARBA" id="ARBA00023136"/>
    </source>
</evidence>
<accession>A0A1E7FJW0</accession>
<evidence type="ECO:0000256" key="3">
    <source>
        <dbReference type="ARBA" id="ARBA00022989"/>
    </source>
</evidence>
<evidence type="ECO:0000313" key="7">
    <source>
        <dbReference type="Proteomes" id="UP000095751"/>
    </source>
</evidence>
<proteinExistence type="predicted"/>
<sequence>MYRKRRAKKEQREIDIVKLRKMTYDTLKAGSNTSHIVLHIRDEIAHTIHPISRKQRQVLITEIWPKIVNVVKYDTRVRKTKRVVDGNARDVWQWVAAETPIKG</sequence>
<dbReference type="EMBL" id="KV784356">
    <property type="protein sequence ID" value="OEU18452.1"/>
    <property type="molecule type" value="Genomic_DNA"/>
</dbReference>
<keyword evidence="2" id="KW-0812">Transmembrane</keyword>
<reference evidence="6 7" key="1">
    <citation type="submission" date="2016-09" db="EMBL/GenBank/DDBJ databases">
        <title>Extensive genetic diversity and differential bi-allelic expression allows diatom success in the polar Southern Ocean.</title>
        <authorList>
            <consortium name="DOE Joint Genome Institute"/>
            <person name="Mock T."/>
            <person name="Otillar R.P."/>
            <person name="Strauss J."/>
            <person name="Dupont C."/>
            <person name="Frickenhaus S."/>
            <person name="Maumus F."/>
            <person name="Mcmullan M."/>
            <person name="Sanges R."/>
            <person name="Schmutz J."/>
            <person name="Toseland A."/>
            <person name="Valas R."/>
            <person name="Veluchamy A."/>
            <person name="Ward B.J."/>
            <person name="Allen A."/>
            <person name="Barry K."/>
            <person name="Falciatore A."/>
            <person name="Ferrante M."/>
            <person name="Fortunato A.E."/>
            <person name="Gloeckner G."/>
            <person name="Gruber A."/>
            <person name="Hipkin R."/>
            <person name="Janech M."/>
            <person name="Kroth P."/>
            <person name="Leese F."/>
            <person name="Lindquist E."/>
            <person name="Lyon B.R."/>
            <person name="Martin J."/>
            <person name="Mayer C."/>
            <person name="Parker M."/>
            <person name="Quesneville H."/>
            <person name="Raymond J."/>
            <person name="Uhlig C."/>
            <person name="Valentin K.U."/>
            <person name="Worden A.Z."/>
            <person name="Armbrust E.V."/>
            <person name="Bowler C."/>
            <person name="Green B."/>
            <person name="Moulton V."/>
            <person name="Van Oosterhout C."/>
            <person name="Grigoriev I."/>
        </authorList>
    </citation>
    <scope>NUCLEOTIDE SEQUENCE [LARGE SCALE GENOMIC DNA]</scope>
    <source>
        <strain evidence="6 7">CCMP1102</strain>
    </source>
</reference>
<organism evidence="6 7">
    <name type="scientific">Fragilariopsis cylindrus CCMP1102</name>
    <dbReference type="NCBI Taxonomy" id="635003"/>
    <lineage>
        <taxon>Eukaryota</taxon>
        <taxon>Sar</taxon>
        <taxon>Stramenopiles</taxon>
        <taxon>Ochrophyta</taxon>
        <taxon>Bacillariophyta</taxon>
        <taxon>Bacillariophyceae</taxon>
        <taxon>Bacillariophycidae</taxon>
        <taxon>Bacillariales</taxon>
        <taxon>Bacillariaceae</taxon>
        <taxon>Fragilariopsis</taxon>
    </lineage>
</organism>
<dbReference type="InterPro" id="IPR041885">
    <property type="entry name" value="MAN1_winged_helix_dom"/>
</dbReference>
<gene>
    <name evidence="6" type="ORF">FRACYDRAFT_268310</name>
</gene>
<dbReference type="GO" id="GO:0005637">
    <property type="term" value="C:nuclear inner membrane"/>
    <property type="evidence" value="ECO:0007669"/>
    <property type="project" value="UniProtKB-SubCell"/>
</dbReference>